<dbReference type="GO" id="GO:0005885">
    <property type="term" value="C:Arp2/3 protein complex"/>
    <property type="evidence" value="ECO:0007669"/>
    <property type="project" value="InterPro"/>
</dbReference>
<gene>
    <name evidence="8" type="ORF">BBI17_000520</name>
    <name evidence="9" type="ORF">BBO99_00002450</name>
    <name evidence="6" type="ORF">JM16_001921</name>
    <name evidence="7" type="ORF">JM18_002023</name>
</gene>
<keyword evidence="4 5" id="KW-0206">Cytoskeleton</keyword>
<evidence type="ECO:0000256" key="4">
    <source>
        <dbReference type="ARBA" id="ARBA00023212"/>
    </source>
</evidence>
<evidence type="ECO:0000313" key="6">
    <source>
        <dbReference type="EMBL" id="KAG2527118.1"/>
    </source>
</evidence>
<dbReference type="STRING" id="325452.A0A3R7IL99"/>
<organism evidence="8 11">
    <name type="scientific">Phytophthora kernoviae</name>
    <dbReference type="NCBI Taxonomy" id="325452"/>
    <lineage>
        <taxon>Eukaryota</taxon>
        <taxon>Sar</taxon>
        <taxon>Stramenopiles</taxon>
        <taxon>Oomycota</taxon>
        <taxon>Peronosporomycetes</taxon>
        <taxon>Peronosporales</taxon>
        <taxon>Peronosporaceae</taxon>
        <taxon>Phytophthora</taxon>
    </lineage>
</organism>
<keyword evidence="10" id="KW-1185">Reference proteome</keyword>
<evidence type="ECO:0000313" key="7">
    <source>
        <dbReference type="EMBL" id="KAG2528557.1"/>
    </source>
</evidence>
<dbReference type="EMBL" id="MBDN02000041">
    <property type="protein sequence ID" value="RLN83041.1"/>
    <property type="molecule type" value="Genomic_DNA"/>
</dbReference>
<proteinExistence type="inferred from homology"/>
<evidence type="ECO:0000313" key="11">
    <source>
        <dbReference type="Proteomes" id="UP000285883"/>
    </source>
</evidence>
<dbReference type="EMBL" id="MAYM02000914">
    <property type="protein sequence ID" value="RLN31840.1"/>
    <property type="molecule type" value="Genomic_DNA"/>
</dbReference>
<dbReference type="GO" id="GO:0030833">
    <property type="term" value="P:regulation of actin filament polymerization"/>
    <property type="evidence" value="ECO:0007669"/>
    <property type="project" value="InterPro"/>
</dbReference>
<protein>
    <recommendedName>
        <fullName evidence="5">Actin-related protein 2/3 complex subunit 5</fullName>
    </recommendedName>
</protein>
<dbReference type="GO" id="GO:0034314">
    <property type="term" value="P:Arp2/3 complex-mediated actin nucleation"/>
    <property type="evidence" value="ECO:0007669"/>
    <property type="project" value="InterPro"/>
</dbReference>
<dbReference type="Proteomes" id="UP000785171">
    <property type="component" value="Unassembled WGS sequence"/>
</dbReference>
<dbReference type="Proteomes" id="UP000792063">
    <property type="component" value="Unassembled WGS sequence"/>
</dbReference>
<dbReference type="SUPFAM" id="SSF69103">
    <property type="entry name" value="Arp2/3 complex 16 kDa subunit ARPC5"/>
    <property type="match status" value="1"/>
</dbReference>
<dbReference type="AlphaFoldDB" id="A0A3R7IL99"/>
<evidence type="ECO:0000256" key="3">
    <source>
        <dbReference type="ARBA" id="ARBA00022490"/>
    </source>
</evidence>
<comment type="subcellular location">
    <subcellularLocation>
        <location evidence="1">Cytoplasm</location>
        <location evidence="1">Cytoskeleton</location>
    </subcellularLocation>
</comment>
<evidence type="ECO:0000313" key="8">
    <source>
        <dbReference type="EMBL" id="RLN31840.1"/>
    </source>
</evidence>
<evidence type="ECO:0000256" key="2">
    <source>
        <dbReference type="ARBA" id="ARBA00006084"/>
    </source>
</evidence>
<comment type="function">
    <text evidence="5">Functions as component of the Arp2/3 complex which is involved in regulation of actin polymerization and together with an activating nucleation-promoting factor (NPF) mediates the formation of branched actin networks. Arp2/3 complex plays a critical role in the control of cell morphogenesis via the modulation of cell polarity development.</text>
</comment>
<dbReference type="EMBL" id="JPWV03000060">
    <property type="protein sequence ID" value="KAG2527118.1"/>
    <property type="molecule type" value="Genomic_DNA"/>
</dbReference>
<accession>A0A3R7IL99</accession>
<comment type="similarity">
    <text evidence="2 5">Belongs to the ARPC5 family.</text>
</comment>
<evidence type="ECO:0000313" key="9">
    <source>
        <dbReference type="EMBL" id="RLN83041.1"/>
    </source>
</evidence>
<name>A0A3R7IL99_9STRA</name>
<sequence length="239" mass="26242">MTTPGGDKPLYPNLQQAREVEMNHLTQNDTARDEEMARRLQAQYDQGNVMSVAQAVPQPEMPYKCGNCSTAHAVRNVTHGSTFQCTVCGAQNQILLEHRRPVVVVYVATYQVKMAADEAQIAAGVKARAARVQGLLAQRNNEEAVRAALEDPPLQAKNDALKNENAQVVMSALLACNKGEMQRTVDSLNSTLEDSLMKYLARFLGMPSQSASLLEWHQKLAAKAGSGCIMRAFTERKLV</sequence>
<dbReference type="Pfam" id="PF04699">
    <property type="entry name" value="P16-Arc"/>
    <property type="match status" value="1"/>
</dbReference>
<dbReference type="EMBL" id="JPWU03000059">
    <property type="protein sequence ID" value="KAG2528557.1"/>
    <property type="molecule type" value="Genomic_DNA"/>
</dbReference>
<comment type="caution">
    <text evidence="8">The sequence shown here is derived from an EMBL/GenBank/DDBJ whole genome shotgun (WGS) entry which is preliminary data.</text>
</comment>
<dbReference type="Proteomes" id="UP000285883">
    <property type="component" value="Unassembled WGS sequence"/>
</dbReference>
<evidence type="ECO:0000256" key="5">
    <source>
        <dbReference type="RuleBase" id="RU004301"/>
    </source>
</evidence>
<dbReference type="InterPro" id="IPR036743">
    <property type="entry name" value="ARPC5_sf"/>
</dbReference>
<reference evidence="6" key="1">
    <citation type="journal article" date="2015" name="Genom Data">
        <title>Genome sequences of six Phytophthora species associated with forests in New Zealand.</title>
        <authorList>
            <person name="Studholme D.J."/>
            <person name="McDougal R.L."/>
            <person name="Sambles C."/>
            <person name="Hansen E."/>
            <person name="Hardy G."/>
            <person name="Grant M."/>
            <person name="Ganley R.J."/>
            <person name="Williams N.M."/>
        </authorList>
    </citation>
    <scope>NUCLEOTIDE SEQUENCE</scope>
    <source>
        <strain evidence="6">NZFS 2646</strain>
        <strain evidence="7">NZFS 3630</strain>
    </source>
</reference>
<dbReference type="PANTHER" id="PTHR12644">
    <property type="entry name" value="ARP2/3 COMPLEX 16 KD SUBUNIT P16-ARC"/>
    <property type="match status" value="1"/>
</dbReference>
<reference evidence="6" key="3">
    <citation type="submission" date="2020-06" db="EMBL/GenBank/DDBJ databases">
        <authorList>
            <person name="Studholme D.J."/>
        </authorList>
    </citation>
    <scope>NUCLEOTIDE SEQUENCE</scope>
    <source>
        <strain evidence="6">NZFS 2646</strain>
        <strain evidence="7">NZFS 3630</strain>
    </source>
</reference>
<reference evidence="10 11" key="2">
    <citation type="submission" date="2018-07" db="EMBL/GenBank/DDBJ databases">
        <title>Genome sequencing of oomycete isolates from Chile give support for New Zealand origin for Phytophthora kernoviae and make available the first Nothophytophthora sp. genome.</title>
        <authorList>
            <person name="Studholme D.J."/>
            <person name="Sanfuentes E."/>
            <person name="Panda P."/>
            <person name="Hill R."/>
            <person name="Sambles C."/>
            <person name="Grant M."/>
            <person name="Williams N.M."/>
            <person name="Mcdougal R.L."/>
        </authorList>
    </citation>
    <scope>NUCLEOTIDE SEQUENCE [LARGE SCALE GENOMIC DNA]</scope>
    <source>
        <strain evidence="8">Chile2</strain>
        <strain evidence="9">Chile4</strain>
    </source>
</reference>
<evidence type="ECO:0000256" key="1">
    <source>
        <dbReference type="ARBA" id="ARBA00004245"/>
    </source>
</evidence>
<dbReference type="Gene3D" id="1.25.40.190">
    <property type="entry name" value="Actin-related protein 2/3 complex subunit 5"/>
    <property type="match status" value="1"/>
</dbReference>
<dbReference type="Proteomes" id="UP000285624">
    <property type="component" value="Unassembled WGS sequence"/>
</dbReference>
<dbReference type="InterPro" id="IPR006789">
    <property type="entry name" value="ARPC5"/>
</dbReference>
<evidence type="ECO:0000313" key="10">
    <source>
        <dbReference type="Proteomes" id="UP000285624"/>
    </source>
</evidence>
<keyword evidence="3" id="KW-0963">Cytoplasm</keyword>